<evidence type="ECO:0000313" key="2">
    <source>
        <dbReference type="Proteomes" id="UP000246964"/>
    </source>
</evidence>
<dbReference type="OrthoDB" id="9816400at2"/>
<proteinExistence type="predicted"/>
<organism evidence="1 2">
    <name type="scientific">Pseudidiomarina maritima</name>
    <dbReference type="NCBI Taxonomy" id="519453"/>
    <lineage>
        <taxon>Bacteria</taxon>
        <taxon>Pseudomonadati</taxon>
        <taxon>Pseudomonadota</taxon>
        <taxon>Gammaproteobacteria</taxon>
        <taxon>Alteromonadales</taxon>
        <taxon>Idiomarinaceae</taxon>
        <taxon>Pseudidiomarina</taxon>
    </lineage>
</organism>
<accession>A0A317Q8W0</accession>
<gene>
    <name evidence="1" type="ORF">DET45_1106</name>
</gene>
<dbReference type="AlphaFoldDB" id="A0A317Q8W0"/>
<evidence type="ECO:0000313" key="1">
    <source>
        <dbReference type="EMBL" id="PWW11821.1"/>
    </source>
</evidence>
<keyword evidence="2" id="KW-1185">Reference proteome</keyword>
<reference evidence="1 2" key="1">
    <citation type="submission" date="2018-05" db="EMBL/GenBank/DDBJ databases">
        <title>Freshwater and sediment microbial communities from various areas in North America, analyzing microbe dynamics in response to fracking.</title>
        <authorList>
            <person name="Lamendella R."/>
        </authorList>
    </citation>
    <scope>NUCLEOTIDE SEQUENCE [LARGE SCALE GENOMIC DNA]</scope>
    <source>
        <strain evidence="1 2">125B1</strain>
    </source>
</reference>
<comment type="caution">
    <text evidence="1">The sequence shown here is derived from an EMBL/GenBank/DDBJ whole genome shotgun (WGS) entry which is preliminary data.</text>
</comment>
<sequence>MSAGLFVTKADNTLQQIRHLSTGRETFCHRVWFEQGDLGNPADAAVQYATSGSVDLKQSLISGAVGAVTGGLTSLAKSGLTVGGKVVATQFEKAAAGALVTSGSAFAGTGGYAVNESLNGNTPTAGNTAVNGLLSATGPGKQVGNAIGKVADFTKDTFRSLDNQATDLATQATSELAGKSVDEAIKKDE</sequence>
<name>A0A317Q8W0_9GAMM</name>
<dbReference type="Proteomes" id="UP000246964">
    <property type="component" value="Unassembled WGS sequence"/>
</dbReference>
<dbReference type="RefSeq" id="WP_110076167.1">
    <property type="nucleotide sequence ID" value="NZ_QGTT01000010.1"/>
</dbReference>
<protein>
    <submittedName>
        <fullName evidence="1">Uncharacterized protein</fullName>
    </submittedName>
</protein>
<dbReference type="EMBL" id="QGTT01000010">
    <property type="protein sequence ID" value="PWW11821.1"/>
    <property type="molecule type" value="Genomic_DNA"/>
</dbReference>